<sequence length="152" mass="17977">MNNDLVYENIRHDLIEFMSLFHKLFRPTFKKETDDKYKCNKNQIRAIMIIGKYGKISPSVLCKYMDMEKGSITTLIDSIENMGLVIRKNDPNDKRKIWIQLTKEGEKSFVEHEKKFISQIEELFSTLPKDEVYKFSHNLNTIVKILNKVKEA</sequence>
<evidence type="ECO:0000313" key="5">
    <source>
        <dbReference type="EMBL" id="MCR2043872.1"/>
    </source>
</evidence>
<dbReference type="GO" id="GO:0003700">
    <property type="term" value="F:DNA-binding transcription factor activity"/>
    <property type="evidence" value="ECO:0007669"/>
    <property type="project" value="InterPro"/>
</dbReference>
<dbReference type="PRINTS" id="PR00598">
    <property type="entry name" value="HTHMARR"/>
</dbReference>
<dbReference type="SMART" id="SM00347">
    <property type="entry name" value="HTH_MARR"/>
    <property type="match status" value="1"/>
</dbReference>
<keyword evidence="3" id="KW-0804">Transcription</keyword>
<dbReference type="Gene3D" id="1.10.10.10">
    <property type="entry name" value="Winged helix-like DNA-binding domain superfamily/Winged helix DNA-binding domain"/>
    <property type="match status" value="1"/>
</dbReference>
<evidence type="ECO:0000256" key="1">
    <source>
        <dbReference type="ARBA" id="ARBA00023015"/>
    </source>
</evidence>
<dbReference type="Pfam" id="PF01047">
    <property type="entry name" value="MarR"/>
    <property type="match status" value="1"/>
</dbReference>
<organism evidence="5 6">
    <name type="scientific">Anaerosalibacter massiliensis</name>
    <dbReference type="NCBI Taxonomy" id="1347392"/>
    <lineage>
        <taxon>Bacteria</taxon>
        <taxon>Bacillati</taxon>
        <taxon>Bacillota</taxon>
        <taxon>Tissierellia</taxon>
        <taxon>Tissierellales</taxon>
        <taxon>Sporanaerobacteraceae</taxon>
        <taxon>Anaerosalibacter</taxon>
    </lineage>
</organism>
<dbReference type="Proteomes" id="UP001142078">
    <property type="component" value="Unassembled WGS sequence"/>
</dbReference>
<proteinExistence type="predicted"/>
<dbReference type="RefSeq" id="WP_042680658.1">
    <property type="nucleotide sequence ID" value="NZ_CABKTM010000020.1"/>
</dbReference>
<keyword evidence="6" id="KW-1185">Reference proteome</keyword>
<dbReference type="PANTHER" id="PTHR42756">
    <property type="entry name" value="TRANSCRIPTIONAL REGULATOR, MARR"/>
    <property type="match status" value="1"/>
</dbReference>
<protein>
    <submittedName>
        <fullName evidence="5">MarR family transcriptional regulator</fullName>
    </submittedName>
</protein>
<feature type="domain" description="HTH marR-type" evidence="4">
    <location>
        <begin position="11"/>
        <end position="151"/>
    </location>
</feature>
<evidence type="ECO:0000256" key="2">
    <source>
        <dbReference type="ARBA" id="ARBA00023125"/>
    </source>
</evidence>
<evidence type="ECO:0000259" key="4">
    <source>
        <dbReference type="PROSITE" id="PS50995"/>
    </source>
</evidence>
<dbReference type="AlphaFoldDB" id="A0A9X2MIN5"/>
<dbReference type="InterPro" id="IPR000835">
    <property type="entry name" value="HTH_MarR-typ"/>
</dbReference>
<accession>A0A9X2MIN5</accession>
<dbReference type="PANTHER" id="PTHR42756:SF1">
    <property type="entry name" value="TRANSCRIPTIONAL REPRESSOR OF EMRAB OPERON"/>
    <property type="match status" value="1"/>
</dbReference>
<keyword evidence="1" id="KW-0805">Transcription regulation</keyword>
<dbReference type="GO" id="GO:0003677">
    <property type="term" value="F:DNA binding"/>
    <property type="evidence" value="ECO:0007669"/>
    <property type="project" value="UniProtKB-KW"/>
</dbReference>
<comment type="caution">
    <text evidence="5">The sequence shown here is derived from an EMBL/GenBank/DDBJ whole genome shotgun (WGS) entry which is preliminary data.</text>
</comment>
<dbReference type="InterPro" id="IPR036390">
    <property type="entry name" value="WH_DNA-bd_sf"/>
</dbReference>
<evidence type="ECO:0000256" key="3">
    <source>
        <dbReference type="ARBA" id="ARBA00023163"/>
    </source>
</evidence>
<dbReference type="OrthoDB" id="1707673at2"/>
<dbReference type="PROSITE" id="PS50995">
    <property type="entry name" value="HTH_MARR_2"/>
    <property type="match status" value="1"/>
</dbReference>
<dbReference type="InterPro" id="IPR036388">
    <property type="entry name" value="WH-like_DNA-bd_sf"/>
</dbReference>
<keyword evidence="2" id="KW-0238">DNA-binding</keyword>
<dbReference type="SUPFAM" id="SSF46785">
    <property type="entry name" value="Winged helix' DNA-binding domain"/>
    <property type="match status" value="1"/>
</dbReference>
<reference evidence="5" key="1">
    <citation type="submission" date="2022-07" db="EMBL/GenBank/DDBJ databases">
        <title>Enhanced cultured diversity of the mouse gut microbiota enables custom-made synthetic communities.</title>
        <authorList>
            <person name="Afrizal A."/>
        </authorList>
    </citation>
    <scope>NUCLEOTIDE SEQUENCE</scope>
    <source>
        <strain evidence="5">DSM 29482</strain>
    </source>
</reference>
<dbReference type="EMBL" id="JANJZL010000003">
    <property type="protein sequence ID" value="MCR2043872.1"/>
    <property type="molecule type" value="Genomic_DNA"/>
</dbReference>
<gene>
    <name evidence="5" type="ORF">NSA23_07030</name>
</gene>
<name>A0A9X2MIN5_9FIRM</name>
<evidence type="ECO:0000313" key="6">
    <source>
        <dbReference type="Proteomes" id="UP001142078"/>
    </source>
</evidence>